<dbReference type="HOGENOM" id="CLU_518961_0_0_1"/>
<feature type="compositionally biased region" description="Polar residues" evidence="1">
    <location>
        <begin position="405"/>
        <end position="417"/>
    </location>
</feature>
<feature type="region of interest" description="Disordered" evidence="1">
    <location>
        <begin position="146"/>
        <end position="331"/>
    </location>
</feature>
<dbReference type="GO" id="GO:0003743">
    <property type="term" value="F:translation initiation factor activity"/>
    <property type="evidence" value="ECO:0007669"/>
    <property type="project" value="UniProtKB-KW"/>
</dbReference>
<feature type="compositionally biased region" description="Polar residues" evidence="1">
    <location>
        <begin position="174"/>
        <end position="187"/>
    </location>
</feature>
<keyword evidence="3" id="KW-1185">Reference proteome</keyword>
<evidence type="ECO:0000313" key="2">
    <source>
        <dbReference type="EMBL" id="CCH41305.1"/>
    </source>
</evidence>
<organism evidence="2 3">
    <name type="scientific">Wickerhamomyces ciferrii (strain ATCC 14091 / BCRC 22168 / CBS 111 / JCM 3599 / NBRC 0793 / NRRL Y-1031 F-60-10)</name>
    <name type="common">Yeast</name>
    <name type="synonym">Pichia ciferrii</name>
    <dbReference type="NCBI Taxonomy" id="1206466"/>
    <lineage>
        <taxon>Eukaryota</taxon>
        <taxon>Fungi</taxon>
        <taxon>Dikarya</taxon>
        <taxon>Ascomycota</taxon>
        <taxon>Saccharomycotina</taxon>
        <taxon>Saccharomycetes</taxon>
        <taxon>Phaffomycetales</taxon>
        <taxon>Wickerhamomycetaceae</taxon>
        <taxon>Wickerhamomyces</taxon>
    </lineage>
</organism>
<keyword evidence="2" id="KW-0648">Protein biosynthesis</keyword>
<comment type="caution">
    <text evidence="2">The sequence shown here is derived from an EMBL/GenBank/DDBJ whole genome shotgun (WGS) entry which is preliminary data.</text>
</comment>
<protein>
    <submittedName>
        <fullName evidence="2">Translation initiation factor IF-2</fullName>
    </submittedName>
</protein>
<evidence type="ECO:0000313" key="3">
    <source>
        <dbReference type="Proteomes" id="UP000009328"/>
    </source>
</evidence>
<name>K0K8Y4_WICCF</name>
<feature type="compositionally biased region" description="Polar residues" evidence="1">
    <location>
        <begin position="452"/>
        <end position="477"/>
    </location>
</feature>
<feature type="compositionally biased region" description="Low complexity" evidence="1">
    <location>
        <begin position="271"/>
        <end position="292"/>
    </location>
</feature>
<feature type="compositionally biased region" description="Pro residues" evidence="1">
    <location>
        <begin position="155"/>
        <end position="164"/>
    </location>
</feature>
<gene>
    <name evidence="2" type="ORF">BN7_842</name>
</gene>
<sequence>MSQTAQVVDINKLRYLTKSLPKSPIPQESIDFSQFAAENFEQTAPLTQTPKSNRHKRHSKWLYNEVQRNSINFGVSSIDMIEYHNQKKKENKLLRKQLLDNMTNDSASIKSIKSNQYVNTSSSNTINGKENENLDDFIEKRLDYHRQNSSKPKAPAIPLPPSPLQSPNLSPKSDNSSSYTTANSTPPIHSVDDSNKKPVSYNKAPPPRPTTIPPELGLDNTTPRVLSSPVMLQSSNSQAGSRSFHQRDISSSSISLSSSFNKLRRKSSLTNLSKKPSPPNSLNNSANGSNGSRFRLSSPTLRRKNSQSSFMSIGSNVTTTHSRPSSGIIPNKRECHNIEDTLLADEDFNDFTIPKRSNTINGRDNTFNFEKPMSRETSFDNLQYSKNQYGNNSSNNSLKSPLMDNINSARFGSSNGRSRPPSLDLPITPTKLRQRHSVANFEISPIGNLNEDFNNSPISPRSKRSVSTYGSLGSSPTRLYPRISTRTSLSDLKNSPIEKISEHEISNFQSPIIPRNSWSAARASP</sequence>
<feature type="region of interest" description="Disordered" evidence="1">
    <location>
        <begin position="384"/>
        <end position="428"/>
    </location>
</feature>
<dbReference type="InParanoid" id="K0K8Y4"/>
<keyword evidence="2" id="KW-0396">Initiation factor</keyword>
<feature type="region of interest" description="Disordered" evidence="1">
    <location>
        <begin position="452"/>
        <end position="480"/>
    </location>
</feature>
<feature type="compositionally biased region" description="Low complexity" evidence="1">
    <location>
        <begin position="249"/>
        <end position="259"/>
    </location>
</feature>
<accession>K0K8Y4</accession>
<feature type="compositionally biased region" description="Polar residues" evidence="1">
    <location>
        <begin position="295"/>
        <end position="325"/>
    </location>
</feature>
<reference evidence="2 3" key="1">
    <citation type="journal article" date="2012" name="Eukaryot. Cell">
        <title>Draft genome sequence of Wickerhamomyces ciferrii NRRL Y-1031 F-60-10.</title>
        <authorList>
            <person name="Schneider J."/>
            <person name="Andrea H."/>
            <person name="Blom J."/>
            <person name="Jaenicke S."/>
            <person name="Ruckert C."/>
            <person name="Schorsch C."/>
            <person name="Szczepanowski R."/>
            <person name="Farwick M."/>
            <person name="Goesmann A."/>
            <person name="Puhler A."/>
            <person name="Schaffer S."/>
            <person name="Tauch A."/>
            <person name="Kohler T."/>
            <person name="Brinkrolf K."/>
        </authorList>
    </citation>
    <scope>NUCLEOTIDE SEQUENCE [LARGE SCALE GENOMIC DNA]</scope>
    <source>
        <strain evidence="3">ATCC 14091 / BCRC 22168 / CBS 111 / JCM 3599 / NBRC 0793 / NRRL Y-1031 F-60-10</strain>
    </source>
</reference>
<dbReference type="Proteomes" id="UP000009328">
    <property type="component" value="Unassembled WGS sequence"/>
</dbReference>
<evidence type="ECO:0000256" key="1">
    <source>
        <dbReference type="SAM" id="MobiDB-lite"/>
    </source>
</evidence>
<dbReference type="EMBL" id="CAIF01000015">
    <property type="protein sequence ID" value="CCH41305.1"/>
    <property type="molecule type" value="Genomic_DNA"/>
</dbReference>
<feature type="compositionally biased region" description="Polar residues" evidence="1">
    <location>
        <begin position="219"/>
        <end position="243"/>
    </location>
</feature>
<proteinExistence type="predicted"/>
<dbReference type="AlphaFoldDB" id="K0K8Y4"/>